<evidence type="ECO:0000313" key="3">
    <source>
        <dbReference type="Proteomes" id="UP001164746"/>
    </source>
</evidence>
<protein>
    <submittedName>
        <fullName evidence="2">TE1-like protein</fullName>
    </submittedName>
</protein>
<dbReference type="Proteomes" id="UP001164746">
    <property type="component" value="Chromosome 16"/>
</dbReference>
<evidence type="ECO:0000256" key="1">
    <source>
        <dbReference type="SAM" id="MobiDB-lite"/>
    </source>
</evidence>
<name>A0ABY7GAC4_MYAAR</name>
<reference evidence="2" key="1">
    <citation type="submission" date="2022-11" db="EMBL/GenBank/DDBJ databases">
        <title>Centuries of genome instability and evolution in soft-shell clam transmissible cancer (bioRxiv).</title>
        <authorList>
            <person name="Hart S.F.M."/>
            <person name="Yonemitsu M.A."/>
            <person name="Giersch R.M."/>
            <person name="Beal B.F."/>
            <person name="Arriagada G."/>
            <person name="Davis B.W."/>
            <person name="Ostrander E.A."/>
            <person name="Goff S.P."/>
            <person name="Metzger M.J."/>
        </authorList>
    </citation>
    <scope>NUCLEOTIDE SEQUENCE</scope>
    <source>
        <strain evidence="2">MELC-2E11</strain>
        <tissue evidence="2">Siphon/mantle</tissue>
    </source>
</reference>
<proteinExistence type="predicted"/>
<organism evidence="2 3">
    <name type="scientific">Mya arenaria</name>
    <name type="common">Soft-shell clam</name>
    <dbReference type="NCBI Taxonomy" id="6604"/>
    <lineage>
        <taxon>Eukaryota</taxon>
        <taxon>Metazoa</taxon>
        <taxon>Spiralia</taxon>
        <taxon>Lophotrochozoa</taxon>
        <taxon>Mollusca</taxon>
        <taxon>Bivalvia</taxon>
        <taxon>Autobranchia</taxon>
        <taxon>Heteroconchia</taxon>
        <taxon>Euheterodonta</taxon>
        <taxon>Imparidentia</taxon>
        <taxon>Neoheterodontei</taxon>
        <taxon>Myida</taxon>
        <taxon>Myoidea</taxon>
        <taxon>Myidae</taxon>
        <taxon>Mya</taxon>
    </lineage>
</organism>
<feature type="compositionally biased region" description="Polar residues" evidence="1">
    <location>
        <begin position="19"/>
        <end position="40"/>
    </location>
</feature>
<keyword evidence="3" id="KW-1185">Reference proteome</keyword>
<accession>A0ABY7GAC4</accession>
<dbReference type="EMBL" id="CP111027">
    <property type="protein sequence ID" value="WAR30173.1"/>
    <property type="molecule type" value="Genomic_DNA"/>
</dbReference>
<sequence>MYKNDLSQPKRYPKKRNPTKQQPSRKVQPNTSTHNVFPRQNSRHEDEYVQQTLTKCSTYVYDLIICLAEEKSFKFEIKKCDDLLAKTFICLSSGEEVSIAHVQQETEENEDQIIIKRGLGRCIHQCLKGQGKMNFIQCKSMCHK</sequence>
<feature type="region of interest" description="Disordered" evidence="1">
    <location>
        <begin position="1"/>
        <end position="45"/>
    </location>
</feature>
<gene>
    <name evidence="2" type="ORF">MAR_003741</name>
</gene>
<evidence type="ECO:0000313" key="2">
    <source>
        <dbReference type="EMBL" id="WAR30173.1"/>
    </source>
</evidence>